<dbReference type="EMBL" id="PFAA01000016">
    <property type="protein sequence ID" value="PIT96911.1"/>
    <property type="molecule type" value="Genomic_DNA"/>
</dbReference>
<dbReference type="CDD" id="cd06163">
    <property type="entry name" value="S2P-M50_PDZ_RseP-like"/>
    <property type="match status" value="1"/>
</dbReference>
<dbReference type="EC" id="3.4.24.-" evidence="11"/>
<feature type="transmembrane region" description="Helical" evidence="11">
    <location>
        <begin position="290"/>
        <end position="315"/>
    </location>
</feature>
<evidence type="ECO:0000259" key="12">
    <source>
        <dbReference type="SMART" id="SM00228"/>
    </source>
</evidence>
<dbReference type="InterPro" id="IPR001478">
    <property type="entry name" value="PDZ"/>
</dbReference>
<comment type="cofactor">
    <cofactor evidence="1 11">
        <name>Zn(2+)</name>
        <dbReference type="ChEBI" id="CHEBI:29105"/>
    </cofactor>
</comment>
<dbReference type="SUPFAM" id="SSF50156">
    <property type="entry name" value="PDZ domain-like"/>
    <property type="match status" value="1"/>
</dbReference>
<keyword evidence="5 11" id="KW-0812">Transmembrane</keyword>
<comment type="similarity">
    <text evidence="3 11">Belongs to the peptidase M50B family.</text>
</comment>
<dbReference type="GO" id="GO:0004222">
    <property type="term" value="F:metalloendopeptidase activity"/>
    <property type="evidence" value="ECO:0007669"/>
    <property type="project" value="InterPro"/>
</dbReference>
<feature type="transmembrane region" description="Helical" evidence="11">
    <location>
        <begin position="342"/>
        <end position="363"/>
    </location>
</feature>
<keyword evidence="6 11" id="KW-0378">Hydrolase</keyword>
<dbReference type="GO" id="GO:0006508">
    <property type="term" value="P:proteolysis"/>
    <property type="evidence" value="ECO:0007669"/>
    <property type="project" value="UniProtKB-KW"/>
</dbReference>
<dbReference type="PANTHER" id="PTHR42837:SF2">
    <property type="entry name" value="MEMBRANE METALLOPROTEASE ARASP2, CHLOROPLASTIC-RELATED"/>
    <property type="match status" value="1"/>
</dbReference>
<keyword evidence="11" id="KW-0479">Metal-binding</keyword>
<evidence type="ECO:0000256" key="8">
    <source>
        <dbReference type="ARBA" id="ARBA00022989"/>
    </source>
</evidence>
<keyword evidence="4 13" id="KW-0645">Protease</keyword>
<dbReference type="GO" id="GO:0046872">
    <property type="term" value="F:metal ion binding"/>
    <property type="evidence" value="ECO:0007669"/>
    <property type="project" value="UniProtKB-KW"/>
</dbReference>
<evidence type="ECO:0000256" key="1">
    <source>
        <dbReference type="ARBA" id="ARBA00001947"/>
    </source>
</evidence>
<keyword evidence="9 11" id="KW-0482">Metalloprotease</keyword>
<sequence length="370" mass="39519">MSIIIFIIVLVILILVHEVGHFVSAKKSGIRVDEFGIGFPPKILAKKIGETIYSLNLIPFGGFVKIFGENPDEESISGIDSKRSFVNKPKKIQALVIVAGVVCNVLLAFVLFIGGFMIGMPMSENDPLVTESNYKISDAKLTIVEVLSKTPADTVGLKAGDEILSVATKNDNIDILNASNIADFMNLHIGEEVAIIYAREGEVLLSEVIPENNIVPDEPKRGAIGISMGMIGVLKLPIHKAVIESFNLTVGMTYAIALALGGFLANAIMLNADLSQIAGPVGIVGLVGDAAALGFVTLLNFTAIISIHLAIINLLPFPALDGGRLIVILIEAIKKSPIKIKIINTVNTIGFALLILLMLVVTYSDIIKLF</sequence>
<feature type="domain" description="PDZ" evidence="12">
    <location>
        <begin position="111"/>
        <end position="201"/>
    </location>
</feature>
<keyword evidence="8 11" id="KW-1133">Transmembrane helix</keyword>
<dbReference type="GO" id="GO:0016020">
    <property type="term" value="C:membrane"/>
    <property type="evidence" value="ECO:0007669"/>
    <property type="project" value="UniProtKB-SubCell"/>
</dbReference>
<dbReference type="InterPro" id="IPR008915">
    <property type="entry name" value="Peptidase_M50"/>
</dbReference>
<evidence type="ECO:0000256" key="11">
    <source>
        <dbReference type="RuleBase" id="RU362031"/>
    </source>
</evidence>
<accession>A0A2M6WVZ5</accession>
<proteinExistence type="inferred from homology"/>
<reference evidence="14" key="1">
    <citation type="submission" date="2017-09" db="EMBL/GenBank/DDBJ databases">
        <title>Depth-based differentiation of microbial function through sediment-hosted aquifers and enrichment of novel symbionts in the deep terrestrial subsurface.</title>
        <authorList>
            <person name="Probst A.J."/>
            <person name="Ladd B."/>
            <person name="Jarett J.K."/>
            <person name="Geller-Mcgrath D.E."/>
            <person name="Sieber C.M.K."/>
            <person name="Emerson J.B."/>
            <person name="Anantharaman K."/>
            <person name="Thomas B.C."/>
            <person name="Malmstrom R."/>
            <person name="Stieglmeier M."/>
            <person name="Klingl A."/>
            <person name="Woyke T."/>
            <person name="Ryan C.M."/>
            <person name="Banfield J.F."/>
        </authorList>
    </citation>
    <scope>NUCLEOTIDE SEQUENCE [LARGE SCALE GENOMIC DNA]</scope>
</reference>
<dbReference type="Proteomes" id="UP000230481">
    <property type="component" value="Unassembled WGS sequence"/>
</dbReference>
<dbReference type="Pfam" id="PF02163">
    <property type="entry name" value="Peptidase_M50"/>
    <property type="match status" value="1"/>
</dbReference>
<evidence type="ECO:0000256" key="9">
    <source>
        <dbReference type="ARBA" id="ARBA00023049"/>
    </source>
</evidence>
<evidence type="ECO:0000256" key="4">
    <source>
        <dbReference type="ARBA" id="ARBA00022670"/>
    </source>
</evidence>
<dbReference type="InterPro" id="IPR004387">
    <property type="entry name" value="Pept_M50_Zn"/>
</dbReference>
<evidence type="ECO:0000313" key="14">
    <source>
        <dbReference type="Proteomes" id="UP000230481"/>
    </source>
</evidence>
<comment type="caution">
    <text evidence="13">The sequence shown here is derived from an EMBL/GenBank/DDBJ whole genome shotgun (WGS) entry which is preliminary data.</text>
</comment>
<dbReference type="SMART" id="SM00228">
    <property type="entry name" value="PDZ"/>
    <property type="match status" value="1"/>
</dbReference>
<keyword evidence="10 11" id="KW-0472">Membrane</keyword>
<dbReference type="InterPro" id="IPR036034">
    <property type="entry name" value="PDZ_sf"/>
</dbReference>
<organism evidence="13 14">
    <name type="scientific">Candidatus Campbellbacteria bacterium CG10_big_fil_rev_8_21_14_0_10_35_52</name>
    <dbReference type="NCBI Taxonomy" id="1974527"/>
    <lineage>
        <taxon>Bacteria</taxon>
        <taxon>Candidatus Campbelliibacteriota</taxon>
    </lineage>
</organism>
<comment type="subcellular location">
    <subcellularLocation>
        <location evidence="2">Membrane</location>
        <topology evidence="2">Multi-pass membrane protein</topology>
    </subcellularLocation>
</comment>
<evidence type="ECO:0000256" key="5">
    <source>
        <dbReference type="ARBA" id="ARBA00022692"/>
    </source>
</evidence>
<evidence type="ECO:0000256" key="2">
    <source>
        <dbReference type="ARBA" id="ARBA00004141"/>
    </source>
</evidence>
<dbReference type="PANTHER" id="PTHR42837">
    <property type="entry name" value="REGULATOR OF SIGMA-E PROTEASE RSEP"/>
    <property type="match status" value="1"/>
</dbReference>
<evidence type="ECO:0000256" key="7">
    <source>
        <dbReference type="ARBA" id="ARBA00022833"/>
    </source>
</evidence>
<protein>
    <recommendedName>
        <fullName evidence="11">Zinc metalloprotease</fullName>
        <ecNumber evidence="11">3.4.24.-</ecNumber>
    </recommendedName>
</protein>
<evidence type="ECO:0000256" key="3">
    <source>
        <dbReference type="ARBA" id="ARBA00007931"/>
    </source>
</evidence>
<feature type="transmembrane region" description="Helical" evidence="11">
    <location>
        <begin position="92"/>
        <end position="118"/>
    </location>
</feature>
<name>A0A2M6WVZ5_9BACT</name>
<evidence type="ECO:0000256" key="6">
    <source>
        <dbReference type="ARBA" id="ARBA00022801"/>
    </source>
</evidence>
<evidence type="ECO:0000256" key="10">
    <source>
        <dbReference type="ARBA" id="ARBA00023136"/>
    </source>
</evidence>
<gene>
    <name evidence="13" type="primary">rseP</name>
    <name evidence="13" type="ORF">COT82_00575</name>
</gene>
<keyword evidence="7 11" id="KW-0862">Zinc</keyword>
<dbReference type="NCBIfam" id="TIGR00054">
    <property type="entry name" value="RIP metalloprotease RseP"/>
    <property type="match status" value="1"/>
</dbReference>
<dbReference type="Gene3D" id="2.30.42.10">
    <property type="match status" value="1"/>
</dbReference>
<feature type="transmembrane region" description="Helical" evidence="11">
    <location>
        <begin position="246"/>
        <end position="270"/>
    </location>
</feature>
<evidence type="ECO:0000313" key="13">
    <source>
        <dbReference type="EMBL" id="PIT96911.1"/>
    </source>
</evidence>
<dbReference type="AlphaFoldDB" id="A0A2M6WVZ5"/>